<dbReference type="Pfam" id="PF13581">
    <property type="entry name" value="HATPase_c_2"/>
    <property type="match status" value="1"/>
</dbReference>
<keyword evidence="4" id="KW-1185">Reference proteome</keyword>
<dbReference type="AlphaFoldDB" id="A0A285V3P1"/>
<keyword evidence="1" id="KW-0723">Serine/threonine-protein kinase</keyword>
<keyword evidence="3" id="KW-0808">Transferase</keyword>
<dbReference type="Gene3D" id="3.30.565.10">
    <property type="entry name" value="Histidine kinase-like ATPase, C-terminal domain"/>
    <property type="match status" value="1"/>
</dbReference>
<dbReference type="Proteomes" id="UP000219435">
    <property type="component" value="Unassembled WGS sequence"/>
</dbReference>
<keyword evidence="3" id="KW-0418">Kinase</keyword>
<dbReference type="InterPro" id="IPR036890">
    <property type="entry name" value="HATPase_C_sf"/>
</dbReference>
<evidence type="ECO:0000313" key="3">
    <source>
        <dbReference type="EMBL" id="SOC47121.1"/>
    </source>
</evidence>
<gene>
    <name evidence="3" type="ORF">SAMN05660748_0634</name>
</gene>
<evidence type="ECO:0000256" key="1">
    <source>
        <dbReference type="ARBA" id="ARBA00022527"/>
    </source>
</evidence>
<dbReference type="SUPFAM" id="SSF55874">
    <property type="entry name" value="ATPase domain of HSP90 chaperone/DNA topoisomerase II/histidine kinase"/>
    <property type="match status" value="1"/>
</dbReference>
<dbReference type="RefSeq" id="WP_097193540.1">
    <property type="nucleotide sequence ID" value="NZ_OBQI01000001.1"/>
</dbReference>
<dbReference type="CDD" id="cd16936">
    <property type="entry name" value="HATPase_RsbW-like"/>
    <property type="match status" value="1"/>
</dbReference>
<dbReference type="EMBL" id="OBQI01000001">
    <property type="protein sequence ID" value="SOC47121.1"/>
    <property type="molecule type" value="Genomic_DNA"/>
</dbReference>
<dbReference type="InterPro" id="IPR003594">
    <property type="entry name" value="HATPase_dom"/>
</dbReference>
<sequence>MPSRSFPAYPGSVPDARRYVADALADLSDRPRETAELLVSELVTNAVRHGSGPRVEVSVDVLPGERICIGVTDDGDGYPVQRSPRVTDEHGRGLHLVGLLADRWGVRRTSGGDAKTVWFELAVTRTSAGSSPSGTTVDDV</sequence>
<feature type="domain" description="Histidine kinase/HSP90-like ATPase" evidence="2">
    <location>
        <begin position="6"/>
        <end position="112"/>
    </location>
</feature>
<protein>
    <submittedName>
        <fullName evidence="3">Histidine kinase-like ATPase domain-containing protein</fullName>
    </submittedName>
</protein>
<dbReference type="PANTHER" id="PTHR35526">
    <property type="entry name" value="ANTI-SIGMA-F FACTOR RSBW-RELATED"/>
    <property type="match status" value="1"/>
</dbReference>
<evidence type="ECO:0000259" key="2">
    <source>
        <dbReference type="Pfam" id="PF13581"/>
    </source>
</evidence>
<dbReference type="GO" id="GO:0004674">
    <property type="term" value="F:protein serine/threonine kinase activity"/>
    <property type="evidence" value="ECO:0007669"/>
    <property type="project" value="UniProtKB-KW"/>
</dbReference>
<proteinExistence type="predicted"/>
<reference evidence="4" key="1">
    <citation type="submission" date="2017-08" db="EMBL/GenBank/DDBJ databases">
        <authorList>
            <person name="Varghese N."/>
            <person name="Submissions S."/>
        </authorList>
    </citation>
    <scope>NUCLEOTIDE SEQUENCE [LARGE SCALE GENOMIC DNA]</scope>
    <source>
        <strain evidence="4">DSM 4725</strain>
    </source>
</reference>
<dbReference type="OrthoDB" id="4251531at2"/>
<name>A0A285V3P1_9ACTN</name>
<dbReference type="PANTHER" id="PTHR35526:SF3">
    <property type="entry name" value="ANTI-SIGMA-F FACTOR RSBW"/>
    <property type="match status" value="1"/>
</dbReference>
<dbReference type="InterPro" id="IPR050267">
    <property type="entry name" value="Anti-sigma-factor_SerPK"/>
</dbReference>
<accession>A0A285V3P1</accession>
<evidence type="ECO:0000313" key="4">
    <source>
        <dbReference type="Proteomes" id="UP000219435"/>
    </source>
</evidence>
<organism evidence="3 4">
    <name type="scientific">Blastococcus aggregatus</name>
    <dbReference type="NCBI Taxonomy" id="38502"/>
    <lineage>
        <taxon>Bacteria</taxon>
        <taxon>Bacillati</taxon>
        <taxon>Actinomycetota</taxon>
        <taxon>Actinomycetes</taxon>
        <taxon>Geodermatophilales</taxon>
        <taxon>Geodermatophilaceae</taxon>
        <taxon>Blastococcus</taxon>
    </lineage>
</organism>